<comment type="caution">
    <text evidence="7">The sequence shown here is derived from an EMBL/GenBank/DDBJ whole genome shotgun (WGS) entry which is preliminary data.</text>
</comment>
<sequence length="172" mass="18859">MSREFPDWINPWLAAQGRRDFGGTMPLVRMPRLLEMVEDEGGEAEFRLSVSSDIDGRPELDLSVKAGLTLVCQASLKPYVENVERRTVLTVIAEEAEMALLPDSAEPVVVDEGRVALATLVEDELILGLPVVPRNPEFADVNFSSGELPEPEEDSGTRKPFAALGDLVGKQR</sequence>
<evidence type="ECO:0000256" key="1">
    <source>
        <dbReference type="ARBA" id="ARBA00002868"/>
    </source>
</evidence>
<keyword evidence="4" id="KW-0690">Ribosome biogenesis</keyword>
<proteinExistence type="inferred from homology"/>
<name>A0A5N0TFI3_9GAMM</name>
<dbReference type="PANTHER" id="PTHR38099:SF1">
    <property type="entry name" value="LARGE RIBOSOMAL RNA SUBUNIT ACCUMULATION PROTEIN YCED"/>
    <property type="match status" value="1"/>
</dbReference>
<dbReference type="GO" id="GO:0003677">
    <property type="term" value="F:DNA binding"/>
    <property type="evidence" value="ECO:0007669"/>
    <property type="project" value="UniProtKB-KW"/>
</dbReference>
<accession>A0A5N0TFI3</accession>
<evidence type="ECO:0000256" key="6">
    <source>
        <dbReference type="SAM" id="MobiDB-lite"/>
    </source>
</evidence>
<dbReference type="EMBL" id="VYXP01000004">
    <property type="protein sequence ID" value="KAA9132019.1"/>
    <property type="molecule type" value="Genomic_DNA"/>
</dbReference>
<dbReference type="GO" id="GO:0005829">
    <property type="term" value="C:cytosol"/>
    <property type="evidence" value="ECO:0007669"/>
    <property type="project" value="TreeGrafter"/>
</dbReference>
<feature type="region of interest" description="Disordered" evidence="6">
    <location>
        <begin position="142"/>
        <end position="172"/>
    </location>
</feature>
<evidence type="ECO:0000313" key="7">
    <source>
        <dbReference type="EMBL" id="KAA9132019.1"/>
    </source>
</evidence>
<keyword evidence="7" id="KW-0238">DNA-binding</keyword>
<evidence type="ECO:0000313" key="8">
    <source>
        <dbReference type="Proteomes" id="UP000325372"/>
    </source>
</evidence>
<keyword evidence="8" id="KW-1185">Reference proteome</keyword>
<dbReference type="Proteomes" id="UP000325372">
    <property type="component" value="Unassembled WGS sequence"/>
</dbReference>
<evidence type="ECO:0000256" key="5">
    <source>
        <dbReference type="ARBA" id="ARBA00031841"/>
    </source>
</evidence>
<dbReference type="InterPro" id="IPR039255">
    <property type="entry name" value="YceD_bac"/>
</dbReference>
<gene>
    <name evidence="7" type="ORF">F3N42_07565</name>
</gene>
<protein>
    <recommendedName>
        <fullName evidence="3">Large ribosomal RNA subunit accumulation protein YceD</fullName>
    </recommendedName>
    <alternativeName>
        <fullName evidence="5">23S rRNA accumulation protein YceD</fullName>
    </alternativeName>
</protein>
<dbReference type="PANTHER" id="PTHR38099">
    <property type="entry name" value="LARGE RIBOSOMAL RNA SUBUNIT ACCUMULATION PROTEIN YCED"/>
    <property type="match status" value="1"/>
</dbReference>
<comment type="function">
    <text evidence="1">Plays a role in synthesis, processing and/or stability of 23S rRNA.</text>
</comment>
<dbReference type="Pfam" id="PF02620">
    <property type="entry name" value="YceD"/>
    <property type="match status" value="1"/>
</dbReference>
<reference evidence="7 8" key="1">
    <citation type="submission" date="2019-09" db="EMBL/GenBank/DDBJ databases">
        <title>Wenzhouxiangella sp. Genome sequencing and assembly.</title>
        <authorList>
            <person name="Zhang R."/>
        </authorList>
    </citation>
    <scope>NUCLEOTIDE SEQUENCE [LARGE SCALE GENOMIC DNA]</scope>
    <source>
        <strain evidence="7 8">W260</strain>
    </source>
</reference>
<dbReference type="GO" id="GO:0042254">
    <property type="term" value="P:ribosome biogenesis"/>
    <property type="evidence" value="ECO:0007669"/>
    <property type="project" value="UniProtKB-KW"/>
</dbReference>
<dbReference type="AlphaFoldDB" id="A0A5N0TFI3"/>
<evidence type="ECO:0000256" key="2">
    <source>
        <dbReference type="ARBA" id="ARBA00010740"/>
    </source>
</evidence>
<dbReference type="InterPro" id="IPR003772">
    <property type="entry name" value="YceD"/>
</dbReference>
<evidence type="ECO:0000256" key="4">
    <source>
        <dbReference type="ARBA" id="ARBA00022517"/>
    </source>
</evidence>
<organism evidence="7 8">
    <name type="scientific">Marinihelvus fidelis</name>
    <dbReference type="NCBI Taxonomy" id="2613842"/>
    <lineage>
        <taxon>Bacteria</taxon>
        <taxon>Pseudomonadati</taxon>
        <taxon>Pseudomonadota</taxon>
        <taxon>Gammaproteobacteria</taxon>
        <taxon>Chromatiales</taxon>
        <taxon>Wenzhouxiangellaceae</taxon>
        <taxon>Marinihelvus</taxon>
    </lineage>
</organism>
<comment type="similarity">
    <text evidence="2">Belongs to the DUF177 domain family.</text>
</comment>
<evidence type="ECO:0000256" key="3">
    <source>
        <dbReference type="ARBA" id="ARBA00015716"/>
    </source>
</evidence>